<reference evidence="5" key="1">
    <citation type="journal article" date="2019" name="Int. J. Syst. Evol. Microbiol.">
        <title>The Global Catalogue of Microorganisms (GCM) 10K type strain sequencing project: providing services to taxonomists for standard genome sequencing and annotation.</title>
        <authorList>
            <consortium name="The Broad Institute Genomics Platform"/>
            <consortium name="The Broad Institute Genome Sequencing Center for Infectious Disease"/>
            <person name="Wu L."/>
            <person name="Ma J."/>
        </authorList>
    </citation>
    <scope>NUCLEOTIDE SEQUENCE [LARGE SCALE GENOMIC DNA]</scope>
    <source>
        <strain evidence="5">NBRC 108725</strain>
    </source>
</reference>
<evidence type="ECO:0000313" key="4">
    <source>
        <dbReference type="EMBL" id="BDZ46212.1"/>
    </source>
</evidence>
<feature type="domain" description="VOC" evidence="3">
    <location>
        <begin position="187"/>
        <end position="299"/>
    </location>
</feature>
<dbReference type="PROSITE" id="PS51819">
    <property type="entry name" value="VOC"/>
    <property type="match status" value="2"/>
</dbReference>
<keyword evidence="2" id="KW-0413">Isomerase</keyword>
<dbReference type="Pfam" id="PF04303">
    <property type="entry name" value="PrpF"/>
    <property type="match status" value="1"/>
</dbReference>
<dbReference type="Gene3D" id="3.10.180.10">
    <property type="entry name" value="2,3-Dihydroxybiphenyl 1,2-Dioxygenase, domain 1"/>
    <property type="match status" value="2"/>
</dbReference>
<evidence type="ECO:0000259" key="3">
    <source>
        <dbReference type="PROSITE" id="PS51819"/>
    </source>
</evidence>
<feature type="domain" description="VOC" evidence="3">
    <location>
        <begin position="329"/>
        <end position="450"/>
    </location>
</feature>
<dbReference type="SUPFAM" id="SSF54593">
    <property type="entry name" value="Glyoxalase/Bleomycin resistance protein/Dihydroxybiphenyl dioxygenase"/>
    <property type="match status" value="1"/>
</dbReference>
<evidence type="ECO:0000256" key="1">
    <source>
        <dbReference type="ARBA" id="ARBA00007673"/>
    </source>
</evidence>
<gene>
    <name evidence="4" type="ORF">GCM10025866_21210</name>
</gene>
<protein>
    <recommendedName>
        <fullName evidence="3">VOC domain-containing protein</fullName>
    </recommendedName>
</protein>
<dbReference type="InterPro" id="IPR004360">
    <property type="entry name" value="Glyas_Fos-R_dOase_dom"/>
</dbReference>
<dbReference type="PANTHER" id="PTHR43709:SF3">
    <property type="entry name" value="ISOMERASE YBHH-RELATED"/>
    <property type="match status" value="1"/>
</dbReference>
<keyword evidence="5" id="KW-1185">Reference proteome</keyword>
<dbReference type="Proteomes" id="UP001321498">
    <property type="component" value="Chromosome"/>
</dbReference>
<dbReference type="InterPro" id="IPR037523">
    <property type="entry name" value="VOC_core"/>
</dbReference>
<comment type="similarity">
    <text evidence="1">Belongs to the PrpF family.</text>
</comment>
<sequence>MTCVDNGMPSVLLAAADLGVEGTEDPADLESDESLQARLRAIRFAAAELMGMGDVSEATVPKMVLLSAPSAGGTISTRSFLPIRVHTSIGVLGAQTVAAGIAIEGAVGHDLANLPADGAPFRIEHPTGHMDIRIDFVPGTTDIASSVVFRTARKLFDGVVFPDPPDPRPTPTQRSAMRGPGFLDIAHIGHVELLTSDFDRSRWFFTELLAFREVAAEGDSVFLHAWDDYERYTIKLTSAPKSGVGRVALRAASPEALERRVAAIEAAGRGIGWKDGEQGVGRSYAFTDPDGHAMELYYDTEWFEAPEDAKPALKNQADKFPGRGVNARRLDHINYLGKDVEENGRFVNEVLGGEATEQIQLDTGVISAQWFHFTNKTYDLVYSGDWTGSNGRLHHIAFATDTREDILKAADIFLENGIHIESGPHKHAIQQTFFLYVYEPGGNRIEFANAGARVILAPDWKTVTWTEAERAKGQAWGMKTISTFHTHGTPPVDE</sequence>
<organism evidence="4 5">
    <name type="scientific">Naasia aerilata</name>
    <dbReference type="NCBI Taxonomy" id="1162966"/>
    <lineage>
        <taxon>Bacteria</taxon>
        <taxon>Bacillati</taxon>
        <taxon>Actinomycetota</taxon>
        <taxon>Actinomycetes</taxon>
        <taxon>Micrococcales</taxon>
        <taxon>Microbacteriaceae</taxon>
        <taxon>Naasia</taxon>
    </lineage>
</organism>
<dbReference type="EMBL" id="AP027731">
    <property type="protein sequence ID" value="BDZ46212.1"/>
    <property type="molecule type" value="Genomic_DNA"/>
</dbReference>
<dbReference type="Gene3D" id="3.10.310.10">
    <property type="entry name" value="Diaminopimelate Epimerase, Chain A, domain 1"/>
    <property type="match status" value="1"/>
</dbReference>
<evidence type="ECO:0000313" key="5">
    <source>
        <dbReference type="Proteomes" id="UP001321498"/>
    </source>
</evidence>
<dbReference type="InterPro" id="IPR007400">
    <property type="entry name" value="PrpF-like"/>
</dbReference>
<dbReference type="SUPFAM" id="SSF54506">
    <property type="entry name" value="Diaminopimelate epimerase-like"/>
    <property type="match status" value="1"/>
</dbReference>
<dbReference type="PANTHER" id="PTHR43709">
    <property type="entry name" value="ACONITATE ISOMERASE-RELATED"/>
    <property type="match status" value="1"/>
</dbReference>
<dbReference type="Pfam" id="PF00903">
    <property type="entry name" value="Glyoxalase"/>
    <property type="match status" value="2"/>
</dbReference>
<name>A0ABN6XMK4_9MICO</name>
<dbReference type="InterPro" id="IPR029068">
    <property type="entry name" value="Glyas_Bleomycin-R_OHBP_Dase"/>
</dbReference>
<accession>A0ABN6XMK4</accession>
<evidence type="ECO:0000256" key="2">
    <source>
        <dbReference type="ARBA" id="ARBA00023235"/>
    </source>
</evidence>
<proteinExistence type="inferred from homology"/>